<keyword evidence="12" id="KW-0520">NAD</keyword>
<evidence type="ECO:0000256" key="2">
    <source>
        <dbReference type="ARBA" id="ARBA00001937"/>
    </source>
</evidence>
<comment type="similarity">
    <text evidence="5">Belongs to the carotenoid/retinoid oxidoreductase family. CrtISO subfamily.</text>
</comment>
<evidence type="ECO:0000256" key="12">
    <source>
        <dbReference type="ARBA" id="ARBA00023027"/>
    </source>
</evidence>
<dbReference type="GO" id="GO:0051786">
    <property type="term" value="F:all-trans-retinol 13,14-reductase activity"/>
    <property type="evidence" value="ECO:0007669"/>
    <property type="project" value="UniProtKB-EC"/>
</dbReference>
<dbReference type="Ensembl" id="ENSEAST00005001996.1">
    <property type="protein sequence ID" value="ENSEASP00005001794.1"/>
    <property type="gene ID" value="ENSEASG00005001436.1"/>
</dbReference>
<keyword evidence="11" id="KW-0560">Oxidoreductase</keyword>
<dbReference type="AlphaFoldDB" id="A0A8C4PFU2"/>
<feature type="signal peptide" evidence="18">
    <location>
        <begin position="1"/>
        <end position="22"/>
    </location>
</feature>
<comment type="catalytic activity">
    <reaction evidence="17">
        <text>all-trans-13,14-dihydroretinol + A = all-trans-retinol + AH2</text>
        <dbReference type="Rhea" id="RHEA:19193"/>
        <dbReference type="ChEBI" id="CHEBI:13193"/>
        <dbReference type="ChEBI" id="CHEBI:17336"/>
        <dbReference type="ChEBI" id="CHEBI:17499"/>
        <dbReference type="ChEBI" id="CHEBI:52075"/>
        <dbReference type="EC" id="1.3.99.23"/>
    </reaction>
</comment>
<keyword evidence="8" id="KW-0256">Endoplasmic reticulum</keyword>
<evidence type="ECO:0000313" key="19">
    <source>
        <dbReference type="Ensembl" id="ENSEASP00005001794.1"/>
    </source>
</evidence>
<evidence type="ECO:0000256" key="3">
    <source>
        <dbReference type="ARBA" id="ARBA00001974"/>
    </source>
</evidence>
<dbReference type="InterPro" id="IPR052206">
    <property type="entry name" value="Retinol_saturase"/>
</dbReference>
<dbReference type="SUPFAM" id="SSF51905">
    <property type="entry name" value="FAD/NAD(P)-binding domain"/>
    <property type="match status" value="1"/>
</dbReference>
<evidence type="ECO:0000256" key="10">
    <source>
        <dbReference type="ARBA" id="ARBA00022857"/>
    </source>
</evidence>
<dbReference type="PANTHER" id="PTHR46091:SF1">
    <property type="entry name" value="ALL-TRANS-RETINOL 13,14-REDUCTASE"/>
    <property type="match status" value="1"/>
</dbReference>
<keyword evidence="7 18" id="KW-0732">Signal</keyword>
<evidence type="ECO:0000256" key="18">
    <source>
        <dbReference type="SAM" id="SignalP"/>
    </source>
</evidence>
<dbReference type="FunFam" id="3.50.50.60:FF:000139">
    <property type="entry name" value="All-trans-retinol 13,14-reductase"/>
    <property type="match status" value="1"/>
</dbReference>
<evidence type="ECO:0000256" key="6">
    <source>
        <dbReference type="ARBA" id="ARBA00022630"/>
    </source>
</evidence>
<evidence type="ECO:0000256" key="7">
    <source>
        <dbReference type="ARBA" id="ARBA00022729"/>
    </source>
</evidence>
<keyword evidence="6" id="KW-0285">Flavoprotein</keyword>
<evidence type="ECO:0000256" key="5">
    <source>
        <dbReference type="ARBA" id="ARBA00005855"/>
    </source>
</evidence>
<keyword evidence="9" id="KW-0274">FAD</keyword>
<comment type="cofactor">
    <cofactor evidence="3">
        <name>FAD</name>
        <dbReference type="ChEBI" id="CHEBI:57692"/>
    </cofactor>
</comment>
<reference evidence="19" key="1">
    <citation type="submission" date="2023-03" db="UniProtKB">
        <authorList>
            <consortium name="Ensembl"/>
        </authorList>
    </citation>
    <scope>IDENTIFICATION</scope>
</reference>
<dbReference type="OMA" id="GGYWPWA"/>
<dbReference type="GO" id="GO:0005789">
    <property type="term" value="C:endoplasmic reticulum membrane"/>
    <property type="evidence" value="ECO:0007669"/>
    <property type="project" value="UniProtKB-SubCell"/>
</dbReference>
<comment type="cofactor">
    <cofactor evidence="2">
        <name>NADP(+)</name>
        <dbReference type="ChEBI" id="CHEBI:58349"/>
    </cofactor>
</comment>
<comment type="subcellular location">
    <subcellularLocation>
        <location evidence="4">Endoplasmic reticulum membrane</location>
        <topology evidence="4">Peripheral membrane protein</topology>
    </subcellularLocation>
</comment>
<evidence type="ECO:0000256" key="15">
    <source>
        <dbReference type="ARBA" id="ARBA00038979"/>
    </source>
</evidence>
<organism evidence="19">
    <name type="scientific">Equus asinus asinus</name>
    <dbReference type="NCBI Taxonomy" id="83772"/>
    <lineage>
        <taxon>Eukaryota</taxon>
        <taxon>Metazoa</taxon>
        <taxon>Chordata</taxon>
        <taxon>Craniata</taxon>
        <taxon>Vertebrata</taxon>
        <taxon>Euteleostomi</taxon>
        <taxon>Mammalia</taxon>
        <taxon>Eutheria</taxon>
        <taxon>Laurasiatheria</taxon>
        <taxon>Perissodactyla</taxon>
        <taxon>Equidae</taxon>
        <taxon>Equus</taxon>
    </lineage>
</organism>
<evidence type="ECO:0000256" key="1">
    <source>
        <dbReference type="ARBA" id="ARBA00001911"/>
    </source>
</evidence>
<comment type="cofactor">
    <cofactor evidence="1">
        <name>NAD(+)</name>
        <dbReference type="ChEBI" id="CHEBI:57540"/>
    </cofactor>
</comment>
<evidence type="ECO:0000256" key="16">
    <source>
        <dbReference type="ARBA" id="ARBA00041141"/>
    </source>
</evidence>
<evidence type="ECO:0000256" key="13">
    <source>
        <dbReference type="ARBA" id="ARBA00023098"/>
    </source>
</evidence>
<evidence type="ECO:0000256" key="17">
    <source>
        <dbReference type="ARBA" id="ARBA00048815"/>
    </source>
</evidence>
<dbReference type="EC" id="1.3.99.23" evidence="15"/>
<dbReference type="InterPro" id="IPR036188">
    <property type="entry name" value="FAD/NAD-bd_sf"/>
</dbReference>
<keyword evidence="10" id="KW-0521">NADP</keyword>
<protein>
    <recommendedName>
        <fullName evidence="16">All-trans-retinol 13,14-reductase</fullName>
        <ecNumber evidence="15">1.3.99.23</ecNumber>
    </recommendedName>
</protein>
<evidence type="ECO:0000256" key="8">
    <source>
        <dbReference type="ARBA" id="ARBA00022824"/>
    </source>
</evidence>
<sequence>MGLSLLLLAALLLAVLFKDYLGLFARSSPNPFSEDVRRPPAPLVTDREARKKVLKQTFSASRVPEKLDVVVIGSGFGGLAAAAILAKAGKRVLVLEQHTKAGGCCHTFGQDGLEFDTGIHYVGCMEEGSPGRFILDQITEGQLDWAPLSSPFDIMVLEGPSGQKEFPMYKGKKAYIQGLKEKFPQEEAAINKYMKLVQMVSRGAIHAVLLKIIPLPVAQFLNKCGLLTRFSPFLRASTQSLAEVLRQLPASPELQAVLSYIFPTYGGYWPWAVGGSWRWRCCPPGSLPFFLNLLG</sequence>
<name>A0A8C4PFU2_EQUAS</name>
<evidence type="ECO:0000256" key="14">
    <source>
        <dbReference type="ARBA" id="ARBA00023136"/>
    </source>
</evidence>
<keyword evidence="14" id="KW-0472">Membrane</keyword>
<evidence type="ECO:0000256" key="11">
    <source>
        <dbReference type="ARBA" id="ARBA00023002"/>
    </source>
</evidence>
<dbReference type="Gene3D" id="3.50.50.60">
    <property type="entry name" value="FAD/NAD(P)-binding domain"/>
    <property type="match status" value="1"/>
</dbReference>
<evidence type="ECO:0000256" key="9">
    <source>
        <dbReference type="ARBA" id="ARBA00022827"/>
    </source>
</evidence>
<proteinExistence type="inferred from homology"/>
<accession>A0A8C4PFU2</accession>
<dbReference type="PANTHER" id="PTHR46091">
    <property type="entry name" value="BLR7054 PROTEIN"/>
    <property type="match status" value="1"/>
</dbReference>
<keyword evidence="13" id="KW-0443">Lipid metabolism</keyword>
<evidence type="ECO:0000256" key="4">
    <source>
        <dbReference type="ARBA" id="ARBA00004406"/>
    </source>
</evidence>
<feature type="chain" id="PRO_5034632436" description="All-trans-retinol 13,14-reductase" evidence="18">
    <location>
        <begin position="23"/>
        <end position="295"/>
    </location>
</feature>
<dbReference type="Pfam" id="PF13450">
    <property type="entry name" value="NAD_binding_8"/>
    <property type="match status" value="1"/>
</dbReference>